<evidence type="ECO:0000256" key="9">
    <source>
        <dbReference type="ARBA" id="ARBA00061644"/>
    </source>
</evidence>
<keyword evidence="5" id="KW-0547">Nucleotide-binding</keyword>
<dbReference type="Gene3D" id="3.40.50.300">
    <property type="entry name" value="P-loop containing nucleotide triphosphate hydrolases"/>
    <property type="match status" value="1"/>
</dbReference>
<dbReference type="InterPro" id="IPR003439">
    <property type="entry name" value="ABC_transporter-like_ATP-bd"/>
</dbReference>
<proteinExistence type="inferred from homology"/>
<dbReference type="InterPro" id="IPR027417">
    <property type="entry name" value="P-loop_NTPase"/>
</dbReference>
<dbReference type="FunFam" id="3.40.50.300:FF:000299">
    <property type="entry name" value="ABC transporter ATP-binding protein/permease"/>
    <property type="match status" value="1"/>
</dbReference>
<evidence type="ECO:0000256" key="7">
    <source>
        <dbReference type="ARBA" id="ARBA00022989"/>
    </source>
</evidence>
<gene>
    <name evidence="14" type="ORF">HDA36_005511</name>
</gene>
<keyword evidence="7 11" id="KW-1133">Transmembrane helix</keyword>
<feature type="transmembrane region" description="Helical" evidence="11">
    <location>
        <begin position="77"/>
        <end position="98"/>
    </location>
</feature>
<dbReference type="SMART" id="SM00382">
    <property type="entry name" value="AAA"/>
    <property type="match status" value="1"/>
</dbReference>
<accession>A0A7W8QSZ1</accession>
<dbReference type="PANTHER" id="PTHR43394:SF1">
    <property type="entry name" value="ATP-BINDING CASSETTE SUB-FAMILY B MEMBER 10, MITOCHONDRIAL"/>
    <property type="match status" value="1"/>
</dbReference>
<dbReference type="PROSITE" id="PS50893">
    <property type="entry name" value="ABC_TRANSPORTER_2"/>
    <property type="match status" value="1"/>
</dbReference>
<dbReference type="AlphaFoldDB" id="A0A7W8QSZ1"/>
<evidence type="ECO:0000256" key="6">
    <source>
        <dbReference type="ARBA" id="ARBA00022840"/>
    </source>
</evidence>
<dbReference type="SUPFAM" id="SSF52540">
    <property type="entry name" value="P-loop containing nucleoside triphosphate hydrolases"/>
    <property type="match status" value="1"/>
</dbReference>
<dbReference type="InterPro" id="IPR017871">
    <property type="entry name" value="ABC_transporter-like_CS"/>
</dbReference>
<evidence type="ECO:0000256" key="10">
    <source>
        <dbReference type="SAM" id="MobiDB-lite"/>
    </source>
</evidence>
<evidence type="ECO:0000256" key="8">
    <source>
        <dbReference type="ARBA" id="ARBA00023136"/>
    </source>
</evidence>
<evidence type="ECO:0000256" key="1">
    <source>
        <dbReference type="ARBA" id="ARBA00004651"/>
    </source>
</evidence>
<protein>
    <submittedName>
        <fullName evidence="14">ATP-binding cassette subfamily B protein</fullName>
    </submittedName>
</protein>
<feature type="transmembrane region" description="Helical" evidence="11">
    <location>
        <begin position="258"/>
        <end position="280"/>
    </location>
</feature>
<evidence type="ECO:0000259" key="12">
    <source>
        <dbReference type="PROSITE" id="PS50893"/>
    </source>
</evidence>
<feature type="region of interest" description="Disordered" evidence="10">
    <location>
        <begin position="332"/>
        <end position="360"/>
    </location>
</feature>
<comment type="subcellular location">
    <subcellularLocation>
        <location evidence="1">Cell membrane</location>
        <topology evidence="1">Multi-pass membrane protein</topology>
    </subcellularLocation>
</comment>
<feature type="domain" description="ABC transporter" evidence="12">
    <location>
        <begin position="364"/>
        <end position="597"/>
    </location>
</feature>
<feature type="compositionally biased region" description="Low complexity" evidence="10">
    <location>
        <begin position="332"/>
        <end position="343"/>
    </location>
</feature>
<dbReference type="Pfam" id="PF00664">
    <property type="entry name" value="ABC_membrane"/>
    <property type="match status" value="1"/>
</dbReference>
<feature type="transmembrane region" description="Helical" evidence="11">
    <location>
        <begin position="152"/>
        <end position="172"/>
    </location>
</feature>
<dbReference type="GO" id="GO:0005524">
    <property type="term" value="F:ATP binding"/>
    <property type="evidence" value="ECO:0007669"/>
    <property type="project" value="UniProtKB-KW"/>
</dbReference>
<dbReference type="Gene3D" id="1.20.1560.10">
    <property type="entry name" value="ABC transporter type 1, transmembrane domain"/>
    <property type="match status" value="1"/>
</dbReference>
<dbReference type="CDD" id="cd18551">
    <property type="entry name" value="ABC_6TM_LmrA_like"/>
    <property type="match status" value="1"/>
</dbReference>
<sequence>MSDSIPARPDPSAPPGPPPGRFPNLRLLWSFLHPHRRTVLLGLVLALVGSALELATPMVTKLLLDNLSADADLRTPILLLLGLLVVGGAVGMWHWVLLGTLAERVILDARGSLVRRYFRASLVPLTRRSTGELVTRVTSDTVLLREAASTGVVNLINSGALLIGTLVMMAVLDLPLLGVTAAAVAVVTVLFLLLMPAIARAQERAQDALGRMGGLLDGSLRAIRTVKVARAEQRITERIGRDAEESARYGISSVRHEAAAWTIAGTGIQLAIIAILGVGAMRITTGGIEVSTLVAFLLYAFTLLNPVTELSQSLTSLQAGVAAARRIRETETLPLEPGAEPAAGPGPEPHPGGPAGGAPDRALLELRGVTARYAPGAEPALRGVDLAVPARGHTAIVGPSGAGKTTVLSLMLRFLEPEEGRLYLDGVPYSGLTPGEVRRRFAYVEQDTPVLPGTIRENLLFSRPDAGEEELRRVLGEVRLTDKIDALEEGLDTPLGSDSLSGGQRQRIALARALLHAPDVLLLDEATAQIDAITEAAVTRSVRRHADRAAVVTIAHRLSTVIHADRIVVLENGRVRAQGTHTELLRSDELYRDLVAALHIAEEESAPARG</sequence>
<evidence type="ECO:0000256" key="5">
    <source>
        <dbReference type="ARBA" id="ARBA00022741"/>
    </source>
</evidence>
<evidence type="ECO:0000313" key="14">
    <source>
        <dbReference type="EMBL" id="MBB5435363.1"/>
    </source>
</evidence>
<feature type="domain" description="ABC transmembrane type-1" evidence="13">
    <location>
        <begin position="40"/>
        <end position="319"/>
    </location>
</feature>
<evidence type="ECO:0000256" key="4">
    <source>
        <dbReference type="ARBA" id="ARBA00022692"/>
    </source>
</evidence>
<dbReference type="PANTHER" id="PTHR43394">
    <property type="entry name" value="ATP-DEPENDENT PERMEASE MDL1, MITOCHONDRIAL"/>
    <property type="match status" value="1"/>
</dbReference>
<dbReference type="GO" id="GO:0016887">
    <property type="term" value="F:ATP hydrolysis activity"/>
    <property type="evidence" value="ECO:0007669"/>
    <property type="project" value="InterPro"/>
</dbReference>
<dbReference type="GO" id="GO:0015421">
    <property type="term" value="F:ABC-type oligopeptide transporter activity"/>
    <property type="evidence" value="ECO:0007669"/>
    <property type="project" value="TreeGrafter"/>
</dbReference>
<dbReference type="InterPro" id="IPR011527">
    <property type="entry name" value="ABC1_TM_dom"/>
</dbReference>
<keyword evidence="15" id="KW-1185">Reference proteome</keyword>
<dbReference type="Proteomes" id="UP000572635">
    <property type="component" value="Unassembled WGS sequence"/>
</dbReference>
<comment type="caution">
    <text evidence="14">The sequence shown here is derived from an EMBL/GenBank/DDBJ whole genome shotgun (WGS) entry which is preliminary data.</text>
</comment>
<evidence type="ECO:0000256" key="2">
    <source>
        <dbReference type="ARBA" id="ARBA00022448"/>
    </source>
</evidence>
<feature type="transmembrane region" description="Helical" evidence="11">
    <location>
        <begin position="38"/>
        <end position="57"/>
    </location>
</feature>
<dbReference type="GO" id="GO:0005886">
    <property type="term" value="C:plasma membrane"/>
    <property type="evidence" value="ECO:0007669"/>
    <property type="project" value="UniProtKB-SubCell"/>
</dbReference>
<evidence type="ECO:0000256" key="11">
    <source>
        <dbReference type="SAM" id="Phobius"/>
    </source>
</evidence>
<name>A0A7W8QSZ1_9ACTN</name>
<reference evidence="14 15" key="1">
    <citation type="submission" date="2020-08" db="EMBL/GenBank/DDBJ databases">
        <title>Sequencing the genomes of 1000 actinobacteria strains.</title>
        <authorList>
            <person name="Klenk H.-P."/>
        </authorList>
    </citation>
    <scope>NUCLEOTIDE SEQUENCE [LARGE SCALE GENOMIC DNA]</scope>
    <source>
        <strain evidence="14 15">DSM 44551</strain>
    </source>
</reference>
<dbReference type="PROSITE" id="PS50929">
    <property type="entry name" value="ABC_TM1F"/>
    <property type="match status" value="1"/>
</dbReference>
<keyword evidence="8 11" id="KW-0472">Membrane</keyword>
<dbReference type="PROSITE" id="PS00211">
    <property type="entry name" value="ABC_TRANSPORTER_1"/>
    <property type="match status" value="1"/>
</dbReference>
<keyword evidence="2" id="KW-0813">Transport</keyword>
<comment type="similarity">
    <text evidence="9">Belongs to the ABC transporter superfamily. Lipid exporter (TC 3.A.1.106) family.</text>
</comment>
<evidence type="ECO:0000256" key="3">
    <source>
        <dbReference type="ARBA" id="ARBA00022475"/>
    </source>
</evidence>
<dbReference type="InterPro" id="IPR039421">
    <property type="entry name" value="Type_1_exporter"/>
</dbReference>
<evidence type="ECO:0000313" key="15">
    <source>
        <dbReference type="Proteomes" id="UP000572635"/>
    </source>
</evidence>
<dbReference type="Pfam" id="PF00005">
    <property type="entry name" value="ABC_tran"/>
    <property type="match status" value="1"/>
</dbReference>
<dbReference type="SUPFAM" id="SSF90123">
    <property type="entry name" value="ABC transporter transmembrane region"/>
    <property type="match status" value="1"/>
</dbReference>
<dbReference type="InterPro" id="IPR036640">
    <property type="entry name" value="ABC1_TM_sf"/>
</dbReference>
<dbReference type="EMBL" id="JACHDB010000002">
    <property type="protein sequence ID" value="MBB5435363.1"/>
    <property type="molecule type" value="Genomic_DNA"/>
</dbReference>
<keyword evidence="4 11" id="KW-0812">Transmembrane</keyword>
<keyword evidence="3" id="KW-1003">Cell membrane</keyword>
<evidence type="ECO:0000259" key="13">
    <source>
        <dbReference type="PROSITE" id="PS50929"/>
    </source>
</evidence>
<dbReference type="InterPro" id="IPR003593">
    <property type="entry name" value="AAA+_ATPase"/>
</dbReference>
<keyword evidence="6 14" id="KW-0067">ATP-binding</keyword>
<organism evidence="14 15">
    <name type="scientific">Nocardiopsis composta</name>
    <dbReference type="NCBI Taxonomy" id="157465"/>
    <lineage>
        <taxon>Bacteria</taxon>
        <taxon>Bacillati</taxon>
        <taxon>Actinomycetota</taxon>
        <taxon>Actinomycetes</taxon>
        <taxon>Streptosporangiales</taxon>
        <taxon>Nocardiopsidaceae</taxon>
        <taxon>Nocardiopsis</taxon>
    </lineage>
</organism>
<feature type="transmembrane region" description="Helical" evidence="11">
    <location>
        <begin position="178"/>
        <end position="199"/>
    </location>
</feature>